<proteinExistence type="predicted"/>
<accession>A0A1J0GII4</accession>
<dbReference type="STRING" id="1552.A7L45_14560"/>
<organism evidence="1 2">
    <name type="scientific">Clostridium estertheticum subsp. estertheticum</name>
    <dbReference type="NCBI Taxonomy" id="1552"/>
    <lineage>
        <taxon>Bacteria</taxon>
        <taxon>Bacillati</taxon>
        <taxon>Bacillota</taxon>
        <taxon>Clostridia</taxon>
        <taxon>Eubacteriales</taxon>
        <taxon>Clostridiaceae</taxon>
        <taxon>Clostridium</taxon>
    </lineage>
</organism>
<dbReference type="KEGG" id="ceu:A7L45_14560"/>
<evidence type="ECO:0000313" key="2">
    <source>
        <dbReference type="Proteomes" id="UP000182569"/>
    </source>
</evidence>
<name>A0A1J0GII4_9CLOT</name>
<reference evidence="2" key="1">
    <citation type="journal article" date="2016" name="Front. Microbiol.">
        <title>Complete Genome Sequence of Clostridium estertheticum DSM 8809, a Microbe Identified in Spoiled Vacuum Packed Beef.</title>
        <authorList>
            <person name="Yu Z."/>
            <person name="Gunn L."/>
            <person name="Brennan E."/>
            <person name="Reid R."/>
            <person name="Wall P.G."/>
            <person name="Gaora O.P."/>
            <person name="Hurley D."/>
            <person name="Bolton D."/>
            <person name="Fanning S."/>
        </authorList>
    </citation>
    <scope>NUCLEOTIDE SEQUENCE [LARGE SCALE GENOMIC DNA]</scope>
    <source>
        <strain evidence="2">DSM 8809</strain>
    </source>
</reference>
<evidence type="ECO:0000313" key="1">
    <source>
        <dbReference type="EMBL" id="APC41210.1"/>
    </source>
</evidence>
<dbReference type="EMBL" id="CP015756">
    <property type="protein sequence ID" value="APC41210.1"/>
    <property type="molecule type" value="Genomic_DNA"/>
</dbReference>
<dbReference type="AlphaFoldDB" id="A0A1J0GII4"/>
<protein>
    <recommendedName>
        <fullName evidence="3">DinB family protein</fullName>
    </recommendedName>
</protein>
<dbReference type="OrthoDB" id="69650at2"/>
<evidence type="ECO:0008006" key="3">
    <source>
        <dbReference type="Google" id="ProtNLM"/>
    </source>
</evidence>
<dbReference type="Proteomes" id="UP000182569">
    <property type="component" value="Chromosome"/>
</dbReference>
<dbReference type="RefSeq" id="WP_071613505.1">
    <property type="nucleotide sequence ID" value="NZ_CP015756.1"/>
</dbReference>
<keyword evidence="2" id="KW-1185">Reference proteome</keyword>
<gene>
    <name evidence="1" type="ORF">A7L45_14560</name>
</gene>
<sequence>MNEASYIEIIKDQTKRALWSLSNVIECVPIEYWNENYCEMPLWKHIYHTLHSLDMWYINPRKYSHPLFHIENLNNLDVKTDKILSKEELKHYYLIIEEKINKYNNSLTNDIILAKPENSEWTRFTLILAQHRHLHSHMGMIMGFIIAETGLWPKVVGLEDDIPTGDYSLYFNNNGRE</sequence>